<accession>A0A6J4J8S9</accession>
<gene>
    <name evidence="1" type="ORF">AVDCRST_MAG77-3150</name>
</gene>
<dbReference type="InterPro" id="IPR016195">
    <property type="entry name" value="Pol/histidinol_Pase-like"/>
</dbReference>
<organism evidence="1">
    <name type="scientific">uncultured Chloroflexota bacterium</name>
    <dbReference type="NCBI Taxonomy" id="166587"/>
    <lineage>
        <taxon>Bacteria</taxon>
        <taxon>Bacillati</taxon>
        <taxon>Chloroflexota</taxon>
        <taxon>environmental samples</taxon>
    </lineage>
</organism>
<proteinExistence type="predicted"/>
<evidence type="ECO:0000313" key="1">
    <source>
        <dbReference type="EMBL" id="CAA9269924.1"/>
    </source>
</evidence>
<reference evidence="1" key="1">
    <citation type="submission" date="2020-02" db="EMBL/GenBank/DDBJ databases">
        <authorList>
            <person name="Meier V. D."/>
        </authorList>
    </citation>
    <scope>NUCLEOTIDE SEQUENCE</scope>
    <source>
        <strain evidence="1">AVDCRST_MAG77</strain>
    </source>
</reference>
<sequence>MKDQPDLRLATMTTDSSVLAASAAGLEPHRAQTDAFTASPALARTTDGVLWMAYLAFDGEAERVRLARAADAHGGAWETPLDVSPPGVVFPPAIGVADGRLWVFWTARDPGHAPAEQATFSLWGRPFTTGAADGSHEPIAPIRFAGSAATAGRPLNPRVASGHNGELWLVYELWDAGSGSEAPHASQQQVTLRLQRIDERPAEPIHVPAPPRAGASRMYDPTITVGTDGAVHVAWWSPNQGESWDRPGTRSGTTADDLHTLGSEAALGEDDGASTGADVWHARYVPDRDGGNWTHPERLNQTAGWHLHPTIAAGASGRVWVTWAAVTGAEIYAELTSDIPYVQTARSRARRAPWFREARPVVRILSGGGWHVPNTGAAAAEPRVPAEAEPGLVWDAGHTLFPVIVCTGSSQDTSDGQDGQDVPVLVIRRYGQPQAGEMNTGEQVMRLRAFETAALWLTPEGWTGATPLHEPALGGILAAPAVLAGDGNVVAAWQADLGTRNTRSDICLGRAAMPATTAGAGGLLPVSARAGSGEAGVSRGSGLSGTRKAGAPFFGNIHMHTEQSFCRRATSLLLDFNYRWAQDCMRQDFAVLTDHAETKSAYEWWLNRKWAAFFTTPSFVALLGYEWTTRFDPTTGEGHGHLDVYFRGDPPRFWPANAVESSTTTGLWELLAKGEAEGYPAFTAAHHPAVGVFRRSWERWGQEQHEPVVEIHQDRRGSFERPGCTGGAVLPPNQYVAGHYVSDALARGYRLGFVSGGDHMGISMTAVLAGKLTREAIFDAIRARHCYAVTGAKVLIDLSLSAGGTTAGIGKLVPLVAASEASIVARVGAPAPIRRLALVVDGADVATQEPGNTHAAWDVLAQVRPGGNCYLRVELTDGEIAWTSPVFFGA</sequence>
<dbReference type="SUPFAM" id="SSF89550">
    <property type="entry name" value="PHP domain-like"/>
    <property type="match status" value="1"/>
</dbReference>
<protein>
    <submittedName>
        <fullName evidence="1">Uncharacterized protein</fullName>
    </submittedName>
</protein>
<dbReference type="AlphaFoldDB" id="A0A6J4J8S9"/>
<dbReference type="Gene3D" id="3.20.20.140">
    <property type="entry name" value="Metal-dependent hydrolases"/>
    <property type="match status" value="1"/>
</dbReference>
<name>A0A6J4J8S9_9CHLR</name>
<dbReference type="EMBL" id="CADCTC010000172">
    <property type="protein sequence ID" value="CAA9269924.1"/>
    <property type="molecule type" value="Genomic_DNA"/>
</dbReference>